<comment type="similarity">
    <text evidence="1">Belongs to the bacterial solute-binding protein 1 family.</text>
</comment>
<sequence>MPSSTAFTRRGFVTATAGVAGAIAATPLLSACGSSAANKGGVTTSKGLASILPDYVPLTNGPTPDIPIVTGKAGATSDPGFLSYPTNLVKTVSGTPGSGGSYSAIIPLWGTIPKAGNAYYTALNKALGTNLTVNPANGNNYGTTLPTLVAGNKLPDWINIPSWNNGQANTGELTTERFADLTPYLSGSNIRKYPNLAAIPTGGWQSAAWEDKIFGFPCWTSGNSFTGVLYYRGDVFSSKGINPGEVKNSDDLYALGAELTSKSAGVYAFDGLWYSIQQMFNAPPNGPGAFVIKGGKVISAYDTDEFAAALAFAYKIAKSGYMHPSAVAGDTNDGKQRFWSGKSLIEADGTGAWDLADDTSGKGANPSYVRSAFPIFAADGSTPTIPLGASSGMTSYLNKNLSKTQIEEILEVANYLAAPFGSYEYTMINYGIEGVDYTMTSSGPSYTKQGDNESNQAIYQQLVTPQSAVTNFGASDVTKGLCAWTGNAVKYAYKPTFWDMNITAPSQYQTAYSMAEVVDIVNQVTYGSKTVADFQTALANWKKSNGQKMLDWYTANVYDKYGDGS</sequence>
<dbReference type="InterPro" id="IPR006311">
    <property type="entry name" value="TAT_signal"/>
</dbReference>
<dbReference type="Gene3D" id="3.40.190.10">
    <property type="entry name" value="Periplasmic binding protein-like II"/>
    <property type="match status" value="1"/>
</dbReference>
<protein>
    <recommendedName>
        <fullName evidence="5">Tat pathway signal sequence domain protein</fullName>
    </recommendedName>
</protein>
<dbReference type="PANTHER" id="PTHR43649:SF31">
    <property type="entry name" value="SN-GLYCEROL-3-PHOSPHATE-BINDING PERIPLASMIC PROTEIN UGPB"/>
    <property type="match status" value="1"/>
</dbReference>
<accession>A0A941E835</accession>
<comment type="caution">
    <text evidence="3">The sequence shown here is derived from an EMBL/GenBank/DDBJ whole genome shotgun (WGS) entry which is preliminary data.</text>
</comment>
<feature type="chain" id="PRO_5037957883" description="Tat pathway signal sequence domain protein" evidence="2">
    <location>
        <begin position="37"/>
        <end position="565"/>
    </location>
</feature>
<reference evidence="3" key="1">
    <citation type="submission" date="2021-04" db="EMBL/GenBank/DDBJ databases">
        <title>Genome based classification of Actinospica acidithermotolerans sp. nov., an actinobacterium isolated from an Indonesian hot spring.</title>
        <authorList>
            <person name="Kusuma A.B."/>
            <person name="Putra K.E."/>
            <person name="Nafisah S."/>
            <person name="Loh J."/>
            <person name="Nouioui I."/>
            <person name="Goodfellow M."/>
        </authorList>
    </citation>
    <scope>NUCLEOTIDE SEQUENCE</scope>
    <source>
        <strain evidence="3">MGRD01-02</strain>
    </source>
</reference>
<dbReference type="AlphaFoldDB" id="A0A941E835"/>
<dbReference type="RefSeq" id="WP_212516363.1">
    <property type="nucleotide sequence ID" value="NZ_JAGSOH010000004.1"/>
</dbReference>
<keyword evidence="4" id="KW-1185">Reference proteome</keyword>
<keyword evidence="2" id="KW-0732">Signal</keyword>
<feature type="signal peptide" evidence="2">
    <location>
        <begin position="1"/>
        <end position="36"/>
    </location>
</feature>
<dbReference type="Proteomes" id="UP000676325">
    <property type="component" value="Unassembled WGS sequence"/>
</dbReference>
<evidence type="ECO:0000256" key="1">
    <source>
        <dbReference type="ARBA" id="ARBA00008520"/>
    </source>
</evidence>
<gene>
    <name evidence="3" type="ORF">KDK95_02725</name>
</gene>
<dbReference type="PROSITE" id="PS51318">
    <property type="entry name" value="TAT"/>
    <property type="match status" value="1"/>
</dbReference>
<dbReference type="SUPFAM" id="SSF53850">
    <property type="entry name" value="Periplasmic binding protein-like II"/>
    <property type="match status" value="1"/>
</dbReference>
<dbReference type="PANTHER" id="PTHR43649">
    <property type="entry name" value="ARABINOSE-BINDING PROTEIN-RELATED"/>
    <property type="match status" value="1"/>
</dbReference>
<organism evidence="3 4">
    <name type="scientific">Actinospica acidithermotolerans</name>
    <dbReference type="NCBI Taxonomy" id="2828514"/>
    <lineage>
        <taxon>Bacteria</taxon>
        <taxon>Bacillati</taxon>
        <taxon>Actinomycetota</taxon>
        <taxon>Actinomycetes</taxon>
        <taxon>Catenulisporales</taxon>
        <taxon>Actinospicaceae</taxon>
        <taxon>Actinospica</taxon>
    </lineage>
</organism>
<dbReference type="InterPro" id="IPR050490">
    <property type="entry name" value="Bact_solute-bd_prot1"/>
</dbReference>
<evidence type="ECO:0000313" key="3">
    <source>
        <dbReference type="EMBL" id="MBR7825205.1"/>
    </source>
</evidence>
<evidence type="ECO:0000313" key="4">
    <source>
        <dbReference type="Proteomes" id="UP000676325"/>
    </source>
</evidence>
<name>A0A941E835_9ACTN</name>
<proteinExistence type="inferred from homology"/>
<dbReference type="EMBL" id="JAGSOH010000004">
    <property type="protein sequence ID" value="MBR7825205.1"/>
    <property type="molecule type" value="Genomic_DNA"/>
</dbReference>
<evidence type="ECO:0008006" key="5">
    <source>
        <dbReference type="Google" id="ProtNLM"/>
    </source>
</evidence>
<evidence type="ECO:0000256" key="2">
    <source>
        <dbReference type="SAM" id="SignalP"/>
    </source>
</evidence>